<accession>A0ABN9PUY1</accession>
<keyword evidence="1" id="KW-0106">Calcium</keyword>
<sequence length="830" mass="89732">MASFHNSFHGAPECNNCSHVLSHTHKFCPRCGAAASGASLAAPSSFVSSQLGRKRLFSGDSDEGSEMADCGREDLLQELQENERLTDRITELERLKAELAESWLQKHQQLESSLEELHLAEHEEAEAQYQASLEEERAASNQASPGVPSPSLVPVKMASKPLASILAEQVRDIVQVEHHLKDEDDYAHLVEDRARLRREFQAGEEELERRRAKVSEAEHQLELQQRALEEARLELEKVLGPHESAPFEAEDGQGAGDPEGTARISPPPLEATPAPQAPQPPQSDGAECSELHGQSTSEPLEGTERTSPRESSESLQTQQPEFSGGTTCGGLSGHVVVEPVDAPEGKLGRAQAPQPLPLDGATLERARALGLYDAVRRQCYERSAELADPPAPRRGACEDGCLQPPRPEVPDSAVAHARALGLGDAVRGRCYQRALERAEAAAQESRSPPLEGRRVSFGPPSRPQRARLDTEAASAESAEDEEELHTETAPQDLRRVSTYSLEDRYEALTTMAKYVQVRVSNAGETPDTEDLRALWEVFQACDANGDGSINLRELIKACREIPEVAAFFGLPSEIQQESASRQAVMEFFQSADVDNDREITWEELCRAHRRRSRAGSRRSSRSPRLRLASRGAQDDRRHSTCSLEARYEALSPKGMLAVEDARQQVVAGSRLAALEGATAARGAAVAEAEERLAHVRALLSEARASAARLREEVDEVERRRLDARDSARAREERLRRELEVALGRLRDRRAPQPEASWLSMFGASFCCSRAGGTPAAPPPPAEALSLAGAASDEGALAPAGPAAELAGAADAGAPAAAGPGGAPSEALISA</sequence>
<feature type="compositionally biased region" description="Pro residues" evidence="3">
    <location>
        <begin position="265"/>
        <end position="281"/>
    </location>
</feature>
<keyword evidence="2" id="KW-0175">Coiled coil</keyword>
<dbReference type="Pfam" id="PF13499">
    <property type="entry name" value="EF-hand_7"/>
    <property type="match status" value="1"/>
</dbReference>
<dbReference type="Proteomes" id="UP001189429">
    <property type="component" value="Unassembled WGS sequence"/>
</dbReference>
<feature type="compositionally biased region" description="Low complexity" evidence="3">
    <location>
        <begin position="806"/>
        <end position="817"/>
    </location>
</feature>
<feature type="compositionally biased region" description="Polar residues" evidence="3">
    <location>
        <begin position="315"/>
        <end position="325"/>
    </location>
</feature>
<feature type="region of interest" description="Disordered" evidence="3">
    <location>
        <begin position="440"/>
        <end position="495"/>
    </location>
</feature>
<organism evidence="5 6">
    <name type="scientific">Prorocentrum cordatum</name>
    <dbReference type="NCBI Taxonomy" id="2364126"/>
    <lineage>
        <taxon>Eukaryota</taxon>
        <taxon>Sar</taxon>
        <taxon>Alveolata</taxon>
        <taxon>Dinophyceae</taxon>
        <taxon>Prorocentrales</taxon>
        <taxon>Prorocentraceae</taxon>
        <taxon>Prorocentrum</taxon>
    </lineage>
</organism>
<proteinExistence type="predicted"/>
<reference evidence="5" key="1">
    <citation type="submission" date="2023-10" db="EMBL/GenBank/DDBJ databases">
        <authorList>
            <person name="Chen Y."/>
            <person name="Shah S."/>
            <person name="Dougan E. K."/>
            <person name="Thang M."/>
            <person name="Chan C."/>
        </authorList>
    </citation>
    <scope>NUCLEOTIDE SEQUENCE [LARGE SCALE GENOMIC DNA]</scope>
</reference>
<keyword evidence="6" id="KW-1185">Reference proteome</keyword>
<protein>
    <recommendedName>
        <fullName evidence="4">EF-hand domain-containing protein</fullName>
    </recommendedName>
</protein>
<evidence type="ECO:0000313" key="5">
    <source>
        <dbReference type="EMBL" id="CAK0797036.1"/>
    </source>
</evidence>
<dbReference type="PROSITE" id="PS50222">
    <property type="entry name" value="EF_HAND_2"/>
    <property type="match status" value="2"/>
</dbReference>
<feature type="coiled-coil region" evidence="2">
    <location>
        <begin position="186"/>
        <end position="234"/>
    </location>
</feature>
<dbReference type="Gene3D" id="1.10.238.10">
    <property type="entry name" value="EF-hand"/>
    <property type="match status" value="1"/>
</dbReference>
<feature type="region of interest" description="Disordered" evidence="3">
    <location>
        <begin position="241"/>
        <end position="359"/>
    </location>
</feature>
<feature type="domain" description="EF-hand" evidence="4">
    <location>
        <begin position="579"/>
        <end position="614"/>
    </location>
</feature>
<feature type="coiled-coil region" evidence="2">
    <location>
        <begin position="685"/>
        <end position="748"/>
    </location>
</feature>
<dbReference type="PROSITE" id="PS00018">
    <property type="entry name" value="EF_HAND_1"/>
    <property type="match status" value="2"/>
</dbReference>
<dbReference type="InterPro" id="IPR011992">
    <property type="entry name" value="EF-hand-dom_pair"/>
</dbReference>
<dbReference type="SMART" id="SM00054">
    <property type="entry name" value="EFh"/>
    <property type="match status" value="2"/>
</dbReference>
<feature type="compositionally biased region" description="Basic and acidic residues" evidence="3">
    <location>
        <begin position="302"/>
        <end position="312"/>
    </location>
</feature>
<feature type="region of interest" description="Disordered" evidence="3">
    <location>
        <begin position="806"/>
        <end position="830"/>
    </location>
</feature>
<evidence type="ECO:0000256" key="3">
    <source>
        <dbReference type="SAM" id="MobiDB-lite"/>
    </source>
</evidence>
<comment type="caution">
    <text evidence="5">The sequence shown here is derived from an EMBL/GenBank/DDBJ whole genome shotgun (WGS) entry which is preliminary data.</text>
</comment>
<feature type="domain" description="EF-hand" evidence="4">
    <location>
        <begin position="529"/>
        <end position="564"/>
    </location>
</feature>
<dbReference type="InterPro" id="IPR018247">
    <property type="entry name" value="EF_Hand_1_Ca_BS"/>
</dbReference>
<dbReference type="CDD" id="cd00051">
    <property type="entry name" value="EFh"/>
    <property type="match status" value="1"/>
</dbReference>
<gene>
    <name evidence="5" type="ORF">PCOR1329_LOCUS6233</name>
</gene>
<feature type="region of interest" description="Disordered" evidence="3">
    <location>
        <begin position="385"/>
        <end position="404"/>
    </location>
</feature>
<evidence type="ECO:0000256" key="2">
    <source>
        <dbReference type="SAM" id="Coils"/>
    </source>
</evidence>
<feature type="region of interest" description="Disordered" evidence="3">
    <location>
        <begin position="125"/>
        <end position="150"/>
    </location>
</feature>
<evidence type="ECO:0000259" key="4">
    <source>
        <dbReference type="PROSITE" id="PS50222"/>
    </source>
</evidence>
<evidence type="ECO:0000256" key="1">
    <source>
        <dbReference type="ARBA" id="ARBA00022837"/>
    </source>
</evidence>
<dbReference type="EMBL" id="CAUYUJ010001669">
    <property type="protein sequence ID" value="CAK0797036.1"/>
    <property type="molecule type" value="Genomic_DNA"/>
</dbReference>
<dbReference type="InterPro" id="IPR002048">
    <property type="entry name" value="EF_hand_dom"/>
</dbReference>
<feature type="region of interest" description="Disordered" evidence="3">
    <location>
        <begin position="612"/>
        <end position="639"/>
    </location>
</feature>
<feature type="compositionally biased region" description="Basic residues" evidence="3">
    <location>
        <begin position="612"/>
        <end position="624"/>
    </location>
</feature>
<dbReference type="SUPFAM" id="SSF47473">
    <property type="entry name" value="EF-hand"/>
    <property type="match status" value="1"/>
</dbReference>
<name>A0ABN9PUY1_9DINO</name>
<evidence type="ECO:0000313" key="6">
    <source>
        <dbReference type="Proteomes" id="UP001189429"/>
    </source>
</evidence>